<proteinExistence type="predicted"/>
<keyword evidence="2" id="KW-1185">Reference proteome</keyword>
<evidence type="ECO:0000313" key="2">
    <source>
        <dbReference type="Proteomes" id="UP000003340"/>
    </source>
</evidence>
<protein>
    <submittedName>
        <fullName evidence="1">Uncharacterized protein</fullName>
    </submittedName>
</protein>
<comment type="caution">
    <text evidence="1">The sequence shown here is derived from an EMBL/GenBank/DDBJ whole genome shotgun (WGS) entry which is preliminary data.</text>
</comment>
<dbReference type="EMBL" id="ACEC01000064">
    <property type="protein sequence ID" value="EEG30410.1"/>
    <property type="molecule type" value="Genomic_DNA"/>
</dbReference>
<sequence length="80" mass="9357">MKERQVARTTILYRSGLRAAEYAMCNPVDMMFAPNNLLDLSGEKLLERIQYLQSIAERFLMEEGEKILVSPAVMFRWRCL</sequence>
<dbReference type="HOGENOM" id="CLU_2583539_0_0_9"/>
<reference evidence="1 2" key="2">
    <citation type="submission" date="2009-02" db="EMBL/GenBank/DDBJ databases">
        <title>Draft genome sequence of Clostridium methylpentosum (DSM 5476).</title>
        <authorList>
            <person name="Sudarsanam P."/>
            <person name="Ley R."/>
            <person name="Guruge J."/>
            <person name="Turnbaugh P.J."/>
            <person name="Mahowald M."/>
            <person name="Liep D."/>
            <person name="Gordon J."/>
        </authorList>
    </citation>
    <scope>NUCLEOTIDE SEQUENCE [LARGE SCALE GENOMIC DNA]</scope>
    <source>
        <strain evidence="1 2">DSM 5476</strain>
    </source>
</reference>
<gene>
    <name evidence="1" type="ORF">CLOSTMETH_01930</name>
</gene>
<accession>C0EDK3</accession>
<dbReference type="AlphaFoldDB" id="C0EDK3"/>
<reference evidence="1 2" key="1">
    <citation type="submission" date="2009-01" db="EMBL/GenBank/DDBJ databases">
        <authorList>
            <person name="Fulton L."/>
            <person name="Clifton S."/>
            <person name="Fulton B."/>
            <person name="Xu J."/>
            <person name="Minx P."/>
            <person name="Pepin K.H."/>
            <person name="Johnson M."/>
            <person name="Bhonagiri V."/>
            <person name="Nash W.E."/>
            <person name="Mardis E.R."/>
            <person name="Wilson R.K."/>
        </authorList>
    </citation>
    <scope>NUCLEOTIDE SEQUENCE [LARGE SCALE GENOMIC DNA]</scope>
    <source>
        <strain evidence="1 2">DSM 5476</strain>
    </source>
</reference>
<name>C0EDK3_9FIRM</name>
<organism evidence="1 2">
    <name type="scientific">[Clostridium] methylpentosum DSM 5476</name>
    <dbReference type="NCBI Taxonomy" id="537013"/>
    <lineage>
        <taxon>Bacteria</taxon>
        <taxon>Bacillati</taxon>
        <taxon>Bacillota</taxon>
        <taxon>Clostridia</taxon>
        <taxon>Eubacteriales</taxon>
        <taxon>Oscillospiraceae</taxon>
        <taxon>Oscillospiraceae incertae sedis</taxon>
    </lineage>
</organism>
<dbReference type="Proteomes" id="UP000003340">
    <property type="component" value="Unassembled WGS sequence"/>
</dbReference>
<dbReference type="STRING" id="537013.CLOSTMETH_01930"/>
<evidence type="ECO:0000313" key="1">
    <source>
        <dbReference type="EMBL" id="EEG30410.1"/>
    </source>
</evidence>